<proteinExistence type="predicted"/>
<dbReference type="EMBL" id="KV428433">
    <property type="protein sequence ID" value="KZT31889.1"/>
    <property type="molecule type" value="Genomic_DNA"/>
</dbReference>
<sequence length="707" mass="80028">MPLSFPSPNDFRRSLSVDPATGNSRHSSRENLLPRPDPSRPACDPSNPLHCQLAAWWTDEFWISTPNANHIPQPPTIPNSLTVSPDGHLGQADFAKYPQHYNRELPHLAFLPTAPTEAENHDLPWVIFVTIHAEDFIFPDPTRQPSQVGQLNSMIIKDLETRVSWMSQVIEESIQHWRPERNLGPVAVHARQLKALMLHCLHRLQTLFLPFTQTSRTFVNCQRCWLELYALREYMSLFGPDSASPSTMRLPRAPLRSCIGTFVDNQRDLELLFNARVPVWYIRARQDLASPHDIRIRQIVSLSESYLGIATTQNPDRDDRIDLATRSMRVPQVREAIYAEAWSGAREEDPGASMILTIPDAVPDRHLKRPKSSGAVENGGGPPSKKKKPRTPATPLDETILPPSIPAWVDALARNPTPPSSGHERSTETYILPHPSWFTTVYRDKQDRYFINWLSIRQSWLEGMDAHTVSPISSRMWKDFLSHSPERGPLNPDQNHLPHSPIPAQDAHTQAKRKRVAARLADRERSQSLFSSMIADVWTTECAATIEWYDRRLFSASAEADRCTRGLILAELSEIAFLWELEHLNGLMRAETDKETAIHCLRSRLGRESSYNSATLPRDLQASLASPTLVDKLQILEPIRQIIAGWPEAPASVKQALTDIIFDTPAVLKQLHTTIADEYVRQFVKWMGRHPSVPTGFPDDTDTRGSA</sequence>
<protein>
    <submittedName>
        <fullName evidence="2">Uncharacterized protein</fullName>
    </submittedName>
</protein>
<keyword evidence="3" id="KW-1185">Reference proteome</keyword>
<dbReference type="AlphaFoldDB" id="A0A165X6W5"/>
<gene>
    <name evidence="2" type="ORF">SISSUDRAFT_1038127</name>
</gene>
<organism evidence="2 3">
    <name type="scientific">Sistotremastrum suecicum HHB10207 ss-3</name>
    <dbReference type="NCBI Taxonomy" id="1314776"/>
    <lineage>
        <taxon>Eukaryota</taxon>
        <taxon>Fungi</taxon>
        <taxon>Dikarya</taxon>
        <taxon>Basidiomycota</taxon>
        <taxon>Agaricomycotina</taxon>
        <taxon>Agaricomycetes</taxon>
        <taxon>Sistotremastrales</taxon>
        <taxon>Sistotremastraceae</taxon>
        <taxon>Sistotremastrum</taxon>
    </lineage>
</organism>
<reference evidence="2 3" key="1">
    <citation type="journal article" date="2016" name="Mol. Biol. Evol.">
        <title>Comparative Genomics of Early-Diverging Mushroom-Forming Fungi Provides Insights into the Origins of Lignocellulose Decay Capabilities.</title>
        <authorList>
            <person name="Nagy L.G."/>
            <person name="Riley R."/>
            <person name="Tritt A."/>
            <person name="Adam C."/>
            <person name="Daum C."/>
            <person name="Floudas D."/>
            <person name="Sun H."/>
            <person name="Yadav J.S."/>
            <person name="Pangilinan J."/>
            <person name="Larsson K.H."/>
            <person name="Matsuura K."/>
            <person name="Barry K."/>
            <person name="Labutti K."/>
            <person name="Kuo R."/>
            <person name="Ohm R.A."/>
            <person name="Bhattacharya S.S."/>
            <person name="Shirouzu T."/>
            <person name="Yoshinaga Y."/>
            <person name="Martin F.M."/>
            <person name="Grigoriev I.V."/>
            <person name="Hibbett D.S."/>
        </authorList>
    </citation>
    <scope>NUCLEOTIDE SEQUENCE [LARGE SCALE GENOMIC DNA]</scope>
    <source>
        <strain evidence="2 3">HHB10207 ss-3</strain>
    </source>
</reference>
<accession>A0A165X6W5</accession>
<dbReference type="Proteomes" id="UP000076798">
    <property type="component" value="Unassembled WGS sequence"/>
</dbReference>
<feature type="region of interest" description="Disordered" evidence="1">
    <location>
        <begin position="1"/>
        <end position="45"/>
    </location>
</feature>
<evidence type="ECO:0000313" key="3">
    <source>
        <dbReference type="Proteomes" id="UP000076798"/>
    </source>
</evidence>
<evidence type="ECO:0000313" key="2">
    <source>
        <dbReference type="EMBL" id="KZT31889.1"/>
    </source>
</evidence>
<name>A0A165X6W5_9AGAM</name>
<dbReference type="OrthoDB" id="2749633at2759"/>
<evidence type="ECO:0000256" key="1">
    <source>
        <dbReference type="SAM" id="MobiDB-lite"/>
    </source>
</evidence>
<feature type="region of interest" description="Disordered" evidence="1">
    <location>
        <begin position="363"/>
        <end position="401"/>
    </location>
</feature>